<dbReference type="RefSeq" id="WP_131913419.1">
    <property type="nucleotide sequence ID" value="NZ_OU594967.1"/>
</dbReference>
<dbReference type="Proteomes" id="UP000295565">
    <property type="component" value="Unassembled WGS sequence"/>
</dbReference>
<dbReference type="InterPro" id="IPR004658">
    <property type="entry name" value="OMP_Slp"/>
</dbReference>
<dbReference type="PIRSF" id="PIRSF004982">
    <property type="entry name" value="SlP"/>
    <property type="match status" value="1"/>
</dbReference>
<dbReference type="PROSITE" id="PS51257">
    <property type="entry name" value="PROKAR_LIPOPROTEIN"/>
    <property type="match status" value="1"/>
</dbReference>
<feature type="signal peptide" evidence="1">
    <location>
        <begin position="1"/>
        <end position="23"/>
    </location>
</feature>
<evidence type="ECO:0000256" key="1">
    <source>
        <dbReference type="SAM" id="SignalP"/>
    </source>
</evidence>
<feature type="chain" id="PRO_5020758259" evidence="1">
    <location>
        <begin position="24"/>
        <end position="165"/>
    </location>
</feature>
<protein>
    <submittedName>
        <fullName evidence="2">Outer membrane lipoprotein</fullName>
    </submittedName>
</protein>
<organism evidence="2 3">
    <name type="scientific">Celerinatantimonas diazotrophica</name>
    <dbReference type="NCBI Taxonomy" id="412034"/>
    <lineage>
        <taxon>Bacteria</taxon>
        <taxon>Pseudomonadati</taxon>
        <taxon>Pseudomonadota</taxon>
        <taxon>Gammaproteobacteria</taxon>
        <taxon>Celerinatantimonadaceae</taxon>
        <taxon>Celerinatantimonas</taxon>
    </lineage>
</organism>
<dbReference type="EMBL" id="SMGD01000014">
    <property type="protein sequence ID" value="TCK47616.1"/>
    <property type="molecule type" value="Genomic_DNA"/>
</dbReference>
<dbReference type="Pfam" id="PF03843">
    <property type="entry name" value="Slp"/>
    <property type="match status" value="1"/>
</dbReference>
<dbReference type="PANTHER" id="PTHR37530:SF1">
    <property type="entry name" value="OUTER MEMBRANE PROTEIN SLP"/>
    <property type="match status" value="1"/>
</dbReference>
<proteinExistence type="predicted"/>
<name>A0A4R1JAE3_9GAMM</name>
<evidence type="ECO:0000313" key="2">
    <source>
        <dbReference type="EMBL" id="TCK47616.1"/>
    </source>
</evidence>
<dbReference type="AlphaFoldDB" id="A0A4R1JAE3"/>
<accession>A0A4R1JAE3</accession>
<reference evidence="2 3" key="1">
    <citation type="submission" date="2019-03" db="EMBL/GenBank/DDBJ databases">
        <title>Genomic Encyclopedia of Type Strains, Phase IV (KMG-IV): sequencing the most valuable type-strain genomes for metagenomic binning, comparative biology and taxonomic classification.</title>
        <authorList>
            <person name="Goeker M."/>
        </authorList>
    </citation>
    <scope>NUCLEOTIDE SEQUENCE [LARGE SCALE GENOMIC DNA]</scope>
    <source>
        <strain evidence="2 3">DSM 18577</strain>
    </source>
</reference>
<keyword evidence="1" id="KW-0732">Signal</keyword>
<evidence type="ECO:0000313" key="3">
    <source>
        <dbReference type="Proteomes" id="UP000295565"/>
    </source>
</evidence>
<sequence>MRKIVGLASLLSCLFLIGCSSLPKSVQLSDNQTNTSYLQALKGGHQGQWALWQGSIAKVNNNDKGTQIQVVMQQLDYQGKVVGDNSPGRFVAHVKQFLDPMIYAPGRTISIKGLITTPTTVVIDKFQQKVPTINAKTFYLWPKVQPNPEPLPPRFYPFYCDPWFP</sequence>
<keyword evidence="3" id="KW-1185">Reference proteome</keyword>
<comment type="caution">
    <text evidence="2">The sequence shown here is derived from an EMBL/GenBank/DDBJ whole genome shotgun (WGS) entry which is preliminary data.</text>
</comment>
<dbReference type="GO" id="GO:0019867">
    <property type="term" value="C:outer membrane"/>
    <property type="evidence" value="ECO:0007669"/>
    <property type="project" value="InterPro"/>
</dbReference>
<keyword evidence="2" id="KW-0449">Lipoprotein</keyword>
<dbReference type="PANTHER" id="PTHR37530">
    <property type="entry name" value="OUTER MEMBRANE PROTEIN SLP"/>
    <property type="match status" value="1"/>
</dbReference>
<dbReference type="OrthoDB" id="5295757at2"/>
<gene>
    <name evidence="2" type="ORF">EV690_2653</name>
</gene>